<name>A0A1Y2M0R8_EPING</name>
<evidence type="ECO:0000313" key="1">
    <source>
        <dbReference type="EMBL" id="OSS49740.1"/>
    </source>
</evidence>
<dbReference type="Proteomes" id="UP000193240">
    <property type="component" value="Unassembled WGS sequence"/>
</dbReference>
<protein>
    <recommendedName>
        <fullName evidence="3">F-box domain-containing protein</fullName>
    </recommendedName>
</protein>
<organism evidence="1 2">
    <name type="scientific">Epicoccum nigrum</name>
    <name type="common">Soil fungus</name>
    <name type="synonym">Epicoccum purpurascens</name>
    <dbReference type="NCBI Taxonomy" id="105696"/>
    <lineage>
        <taxon>Eukaryota</taxon>
        <taxon>Fungi</taxon>
        <taxon>Dikarya</taxon>
        <taxon>Ascomycota</taxon>
        <taxon>Pezizomycotina</taxon>
        <taxon>Dothideomycetes</taxon>
        <taxon>Pleosporomycetidae</taxon>
        <taxon>Pleosporales</taxon>
        <taxon>Pleosporineae</taxon>
        <taxon>Didymellaceae</taxon>
        <taxon>Epicoccum</taxon>
    </lineage>
</organism>
<dbReference type="OMA" id="ATKYLYS"/>
<gene>
    <name evidence="1" type="ORF">B5807_05919</name>
</gene>
<dbReference type="InParanoid" id="A0A1Y2M0R8"/>
<sequence length="350" mass="39829">MAPLLPPELILNVLDQLIESSLGHQPIYHPSHSVTKTLWALTLTSRAIYPIALRYLYRHCLYLNDCVSYACFRRTLGLDLGFNHPHSLAFGQSARSDTWDEEEILQCITSIFISPMCLPNTPFGTPNSKTESTPYTPMVRLKHIVSVFRAIGSTLKRLILDMQPIYSPHSEAQDNVSRRNTHTFVSMPRLEDLVASFDVLDHFYVSPPNLKRLAITVETMHKAAMRFCFAASALEMLVVLRPKELGAADIDKFFAAYQGQSLDVVLVDVNSNHRTPPDTREWTDEDTVRIWEADVPTSFYGDENELILCENWIWRGAVEGTLWSLEGNRRMTGWKEVQRRLAGPVHQVIS</sequence>
<evidence type="ECO:0000313" key="2">
    <source>
        <dbReference type="Proteomes" id="UP000193240"/>
    </source>
</evidence>
<evidence type="ECO:0008006" key="3">
    <source>
        <dbReference type="Google" id="ProtNLM"/>
    </source>
</evidence>
<proteinExistence type="predicted"/>
<dbReference type="AlphaFoldDB" id="A0A1Y2M0R8"/>
<accession>A0A1Y2M0R8</accession>
<reference evidence="1 2" key="1">
    <citation type="journal article" date="2017" name="Genome Announc.">
        <title>Genome sequence of the saprophytic ascomycete Epicoccum nigrum ICMP 19927 strain isolated from New Zealand.</title>
        <authorList>
            <person name="Fokin M."/>
            <person name="Fleetwood D."/>
            <person name="Weir B.S."/>
            <person name="Villas-Boas S.G."/>
        </authorList>
    </citation>
    <scope>NUCLEOTIDE SEQUENCE [LARGE SCALE GENOMIC DNA]</scope>
    <source>
        <strain evidence="1 2">ICMP 19927</strain>
    </source>
</reference>
<dbReference type="EMBL" id="KZ107843">
    <property type="protein sequence ID" value="OSS49740.1"/>
    <property type="molecule type" value="Genomic_DNA"/>
</dbReference>
<keyword evidence="2" id="KW-1185">Reference proteome</keyword>